<feature type="compositionally biased region" description="Low complexity" evidence="2">
    <location>
        <begin position="86"/>
        <end position="103"/>
    </location>
</feature>
<feature type="region of interest" description="Disordered" evidence="2">
    <location>
        <begin position="158"/>
        <end position="178"/>
    </location>
</feature>
<protein>
    <recommendedName>
        <fullName evidence="5">Reverse transcriptase</fullName>
    </recommendedName>
</protein>
<feature type="compositionally biased region" description="Low complexity" evidence="2">
    <location>
        <begin position="284"/>
        <end position="296"/>
    </location>
</feature>
<evidence type="ECO:0000256" key="2">
    <source>
        <dbReference type="SAM" id="MobiDB-lite"/>
    </source>
</evidence>
<organism evidence="3 4">
    <name type="scientific">Prorocentrum cordatum</name>
    <dbReference type="NCBI Taxonomy" id="2364126"/>
    <lineage>
        <taxon>Eukaryota</taxon>
        <taxon>Sar</taxon>
        <taxon>Alveolata</taxon>
        <taxon>Dinophyceae</taxon>
        <taxon>Prorocentrales</taxon>
        <taxon>Prorocentraceae</taxon>
        <taxon>Prorocentrum</taxon>
    </lineage>
</organism>
<evidence type="ECO:0000256" key="1">
    <source>
        <dbReference type="SAM" id="Coils"/>
    </source>
</evidence>
<reference evidence="3" key="1">
    <citation type="submission" date="2023-10" db="EMBL/GenBank/DDBJ databases">
        <authorList>
            <person name="Chen Y."/>
            <person name="Shah S."/>
            <person name="Dougan E. K."/>
            <person name="Thang M."/>
            <person name="Chan C."/>
        </authorList>
    </citation>
    <scope>NUCLEOTIDE SEQUENCE [LARGE SCALE GENOMIC DNA]</scope>
</reference>
<sequence>MAPTRKDNASPWYCKWRRHDVTNQPWFNASTLVYCKKCGLHKSNCFKENKVASQPSVSAKQQSLAAKVKELEAQLTKLREHPPGHGPAATGTGASPPWAAAPGDADTVKRNRIKMLDQLLRVTTDPADADTVAKWREERAKLDAELFQDRPIEHQARPLASRLSSARSRQATIQATRDEQQKKIAELTRGLADTDSKLQEATAEVLRLEQQTRTAMSRVQPPEGTQPPSLADLLPTFAVSVEQLGKVATGLGLGADMVKELQDMADTVSKLQSLPQAKPPEPAPAHAGGAEASAEPPDIEMSGQDCRETLGAAGAHVEESDTPDIVREKFKRPQQSYLDTVAKKDLGWDYGAYITSPTGPLFGVGGSSDLDCGSAYVGCARSWVLGVYGITEGYSAYAYAVGPWQHALLTDPIFGERRQRAPTVFGWQAPLTALALGESRRQRVKAQPMHAESQPQLKGLITTVNATSYGPFFDFLATYRGTILLAQELRITQPRLGEFQAGALDAGWHGLWAPSPPTGDSATSNFGGVAVLVPTYIMVTAPPDDGHIIYPGRAVCAQINWGVAGGIIVASVYLVTSIGISGENIEVLWALAQRVAAWNSRGLDWILGGDWNADFDALNVRNWVETMAAIHYVPDQHACITDEGKSTIYYFVVCANLASRIKGKPEVQHDSTVVPPPHFPVELQLAGEDRPTWCRVPVEPRPFAVVPPVGCARHPYPWHMIQTEFQRVSSVDDLSSLWDSVLRGVDYELAGRHDCVGAKAMQYIGREGPPQFKWQLLSWQPPRRRTYKEPTVLAWATARRWAQHLVAEKKRLVRCIERLKLCALICAITPLQYTKVVVAFNEAAAFYGRVARSEQVSFGEG</sequence>
<feature type="compositionally biased region" description="Low complexity" evidence="2">
    <location>
        <begin position="158"/>
        <end position="171"/>
    </location>
</feature>
<dbReference type="Proteomes" id="UP001189429">
    <property type="component" value="Unassembled WGS sequence"/>
</dbReference>
<dbReference type="SUPFAM" id="SSF56219">
    <property type="entry name" value="DNase I-like"/>
    <property type="match status" value="1"/>
</dbReference>
<dbReference type="InterPro" id="IPR036691">
    <property type="entry name" value="Endo/exonu/phosph_ase_sf"/>
</dbReference>
<dbReference type="Gene3D" id="3.60.10.10">
    <property type="entry name" value="Endonuclease/exonuclease/phosphatase"/>
    <property type="match status" value="1"/>
</dbReference>
<gene>
    <name evidence="3" type="ORF">PCOR1329_LOCUS25725</name>
</gene>
<evidence type="ECO:0000313" key="4">
    <source>
        <dbReference type="Proteomes" id="UP001189429"/>
    </source>
</evidence>
<accession>A0ABN9S3E8</accession>
<name>A0ABN9S3E8_9DINO</name>
<evidence type="ECO:0000313" key="3">
    <source>
        <dbReference type="EMBL" id="CAK0825641.1"/>
    </source>
</evidence>
<comment type="caution">
    <text evidence="3">The sequence shown here is derived from an EMBL/GenBank/DDBJ whole genome shotgun (WGS) entry which is preliminary data.</text>
</comment>
<keyword evidence="4" id="KW-1185">Reference proteome</keyword>
<keyword evidence="1" id="KW-0175">Coiled coil</keyword>
<feature type="coiled-coil region" evidence="1">
    <location>
        <begin position="184"/>
        <end position="218"/>
    </location>
</feature>
<feature type="region of interest" description="Disordered" evidence="2">
    <location>
        <begin position="272"/>
        <end position="304"/>
    </location>
</feature>
<dbReference type="EMBL" id="CAUYUJ010009017">
    <property type="protein sequence ID" value="CAK0825641.1"/>
    <property type="molecule type" value="Genomic_DNA"/>
</dbReference>
<proteinExistence type="predicted"/>
<feature type="region of interest" description="Disordered" evidence="2">
    <location>
        <begin position="79"/>
        <end position="103"/>
    </location>
</feature>
<evidence type="ECO:0008006" key="5">
    <source>
        <dbReference type="Google" id="ProtNLM"/>
    </source>
</evidence>